<dbReference type="Proteomes" id="UP000664991">
    <property type="component" value="Unassembled WGS sequence"/>
</dbReference>
<reference evidence="2 3" key="1">
    <citation type="submission" date="2020-12" db="EMBL/GenBank/DDBJ databases">
        <title>De novo assembly of Tibetan sheep genome.</title>
        <authorList>
            <person name="Li X."/>
        </authorList>
    </citation>
    <scope>NUCLEOTIDE SEQUENCE [LARGE SCALE GENOMIC DNA]</scope>
    <source>
        <tissue evidence="2">Heart</tissue>
    </source>
</reference>
<dbReference type="EMBL" id="JAEMGP010000010">
    <property type="protein sequence ID" value="KAG5204117.1"/>
    <property type="molecule type" value="Genomic_DNA"/>
</dbReference>
<sequence>AEESLPLRPPSARAPQPRAAPVRSTIPADSFSCADRRDPERPRGARRSPSHPELGSRQGTSARPDAQCQWTPGTCCLCLETEKLCCASVLADAITAEGMLVLSLLSPV</sequence>
<evidence type="ECO:0000313" key="2">
    <source>
        <dbReference type="EMBL" id="KAG5204117.1"/>
    </source>
</evidence>
<protein>
    <submittedName>
        <fullName evidence="2">Uncharacterized protein</fullName>
    </submittedName>
</protein>
<organism evidence="2 3">
    <name type="scientific">Ovis aries</name>
    <name type="common">Sheep</name>
    <dbReference type="NCBI Taxonomy" id="9940"/>
    <lineage>
        <taxon>Eukaryota</taxon>
        <taxon>Metazoa</taxon>
        <taxon>Chordata</taxon>
        <taxon>Craniata</taxon>
        <taxon>Vertebrata</taxon>
        <taxon>Euteleostomi</taxon>
        <taxon>Mammalia</taxon>
        <taxon>Eutheria</taxon>
        <taxon>Laurasiatheria</taxon>
        <taxon>Artiodactyla</taxon>
        <taxon>Ruminantia</taxon>
        <taxon>Pecora</taxon>
        <taxon>Bovidae</taxon>
        <taxon>Caprinae</taxon>
        <taxon>Ovis</taxon>
    </lineage>
</organism>
<comment type="caution">
    <text evidence="2">The sequence shown here is derived from an EMBL/GenBank/DDBJ whole genome shotgun (WGS) entry which is preliminary data.</text>
</comment>
<feature type="region of interest" description="Disordered" evidence="1">
    <location>
        <begin position="1"/>
        <end position="67"/>
    </location>
</feature>
<name>A0A836A9U9_SHEEP</name>
<feature type="non-terminal residue" evidence="2">
    <location>
        <position position="108"/>
    </location>
</feature>
<feature type="compositionally biased region" description="Low complexity" evidence="1">
    <location>
        <begin position="1"/>
        <end position="24"/>
    </location>
</feature>
<evidence type="ECO:0000313" key="3">
    <source>
        <dbReference type="Proteomes" id="UP000664991"/>
    </source>
</evidence>
<dbReference type="AlphaFoldDB" id="A0A836A9U9"/>
<feature type="compositionally biased region" description="Basic and acidic residues" evidence="1">
    <location>
        <begin position="34"/>
        <end position="43"/>
    </location>
</feature>
<proteinExistence type="predicted"/>
<evidence type="ECO:0000256" key="1">
    <source>
        <dbReference type="SAM" id="MobiDB-lite"/>
    </source>
</evidence>
<accession>A0A836A9U9</accession>
<gene>
    <name evidence="2" type="ORF">JEQ12_002093</name>
</gene>